<comment type="similarity">
    <text evidence="2">Belongs to the class-V pyridoxal-phosphate-dependent aminotransferase family. NifS/IscS subfamily.</text>
</comment>
<dbReference type="GO" id="GO:0031071">
    <property type="term" value="F:cysteine desulfurase activity"/>
    <property type="evidence" value="ECO:0007669"/>
    <property type="project" value="UniProtKB-ARBA"/>
</dbReference>
<evidence type="ECO:0000256" key="5">
    <source>
        <dbReference type="ARBA" id="ARBA00023004"/>
    </source>
</evidence>
<dbReference type="EMBL" id="FNFK01000024">
    <property type="protein sequence ID" value="SDK33194.1"/>
    <property type="molecule type" value="Genomic_DNA"/>
</dbReference>
<dbReference type="RefSeq" id="WP_091266988.1">
    <property type="nucleotide sequence ID" value="NZ_FNFK01000024.1"/>
</dbReference>
<reference evidence="11" key="1">
    <citation type="submission" date="2016-10" db="EMBL/GenBank/DDBJ databases">
        <authorList>
            <person name="Varghese N."/>
            <person name="Submissions S."/>
        </authorList>
    </citation>
    <scope>NUCLEOTIDE SEQUENCE [LARGE SCALE GENOMIC DNA]</scope>
    <source>
        <strain evidence="11">DSM 19181</strain>
    </source>
</reference>
<dbReference type="PROSITE" id="PS00595">
    <property type="entry name" value="AA_TRANSFER_CLASS_5"/>
    <property type="match status" value="1"/>
</dbReference>
<evidence type="ECO:0000313" key="11">
    <source>
        <dbReference type="Proteomes" id="UP000199433"/>
    </source>
</evidence>
<dbReference type="AlphaFoldDB" id="A0A1G9B266"/>
<keyword evidence="11" id="KW-1185">Reference proteome</keyword>
<evidence type="ECO:0000256" key="4">
    <source>
        <dbReference type="ARBA" id="ARBA00022898"/>
    </source>
</evidence>
<keyword evidence="5" id="KW-0408">Iron</keyword>
<dbReference type="STRING" id="426701.SAMN04488098_10242"/>
<evidence type="ECO:0000256" key="1">
    <source>
        <dbReference type="ARBA" id="ARBA00001933"/>
    </source>
</evidence>
<comment type="cofactor">
    <cofactor evidence="1 7">
        <name>pyridoxal 5'-phosphate</name>
        <dbReference type="ChEBI" id="CHEBI:597326"/>
    </cofactor>
</comment>
<evidence type="ECO:0000256" key="3">
    <source>
        <dbReference type="ARBA" id="ARBA00022723"/>
    </source>
</evidence>
<name>A0A1G9B266_9LACT</name>
<dbReference type="PIRSF" id="PIRSF005572">
    <property type="entry name" value="NifS"/>
    <property type="match status" value="1"/>
</dbReference>
<gene>
    <name evidence="10" type="ORF">SAMN04488098_10242</name>
</gene>
<accession>A0A1G9B266</accession>
<evidence type="ECO:0000256" key="7">
    <source>
        <dbReference type="RuleBase" id="RU004504"/>
    </source>
</evidence>
<feature type="coiled-coil region" evidence="8">
    <location>
        <begin position="246"/>
        <end position="280"/>
    </location>
</feature>
<feature type="domain" description="Aminotransferase class V" evidence="9">
    <location>
        <begin position="2"/>
        <end position="363"/>
    </location>
</feature>
<dbReference type="InterPro" id="IPR016454">
    <property type="entry name" value="Cysteine_dSase"/>
</dbReference>
<evidence type="ECO:0000313" key="10">
    <source>
        <dbReference type="EMBL" id="SDK33194.1"/>
    </source>
</evidence>
<evidence type="ECO:0000259" key="9">
    <source>
        <dbReference type="Pfam" id="PF00266"/>
    </source>
</evidence>
<dbReference type="PANTHER" id="PTHR11601:SF50">
    <property type="entry name" value="CYSTEINE DESULFURASE ISCS 2-RELATED"/>
    <property type="match status" value="1"/>
</dbReference>
<dbReference type="InterPro" id="IPR015422">
    <property type="entry name" value="PyrdxlP-dep_Trfase_small"/>
</dbReference>
<dbReference type="InterPro" id="IPR000192">
    <property type="entry name" value="Aminotrans_V_dom"/>
</dbReference>
<evidence type="ECO:0000256" key="8">
    <source>
        <dbReference type="SAM" id="Coils"/>
    </source>
</evidence>
<dbReference type="InterPro" id="IPR015421">
    <property type="entry name" value="PyrdxlP-dep_Trfase_major"/>
</dbReference>
<dbReference type="Gene3D" id="3.40.640.10">
    <property type="entry name" value="Type I PLP-dependent aspartate aminotransferase-like (Major domain)"/>
    <property type="match status" value="1"/>
</dbReference>
<dbReference type="SUPFAM" id="SSF53383">
    <property type="entry name" value="PLP-dependent transferases"/>
    <property type="match status" value="1"/>
</dbReference>
<evidence type="ECO:0000256" key="2">
    <source>
        <dbReference type="ARBA" id="ARBA00006490"/>
    </source>
</evidence>
<dbReference type="Proteomes" id="UP000199433">
    <property type="component" value="Unassembled WGS sequence"/>
</dbReference>
<keyword evidence="3" id="KW-0479">Metal-binding</keyword>
<proteinExistence type="inferred from homology"/>
<keyword evidence="6" id="KW-0411">Iron-sulfur</keyword>
<sequence length="378" mass="41980">MIYFDNSATTKINDSVLESYLEASKRYYGNPTSLHVMGEETSNLLKRSRAQVAELLQVESEEIVFTSGGTEGDNWAIKGTAIEKMAYGKHIISTAIEHPAVIKSLEQLEQMGWEVTYLSVDEKGQIDLDELKQAIRKDTVLVSIMAVNNEMGSIQPLRKIGEILETYPSIHFHVDAVQAVGKIDLDLAGSRIDIAVFSGHKFHAPKGTGFIYLKKGRKLAPLMSGGGQEKGKRSGTENVPGNIAMAKALRLLLEDVTAKRKRLSELKNELTDYLKKLEKVTIFTPDGSAPHIVCFGMNRIRGEVIVHALEKHGIIVSTTSACSSRRKTKTPTVLDMGYTKEEAESAVRISLSHLNTNDEVQEFKDQFNLIYQQLKDIN</sequence>
<dbReference type="Pfam" id="PF00266">
    <property type="entry name" value="Aminotran_5"/>
    <property type="match status" value="1"/>
</dbReference>
<dbReference type="PANTHER" id="PTHR11601">
    <property type="entry name" value="CYSTEINE DESULFURYLASE FAMILY MEMBER"/>
    <property type="match status" value="1"/>
</dbReference>
<dbReference type="GO" id="GO:0046872">
    <property type="term" value="F:metal ion binding"/>
    <property type="evidence" value="ECO:0007669"/>
    <property type="project" value="UniProtKB-KW"/>
</dbReference>
<dbReference type="OrthoDB" id="9808002at2"/>
<protein>
    <submittedName>
        <fullName evidence="10">Cysteine desulfurase</fullName>
    </submittedName>
</protein>
<dbReference type="Gene3D" id="1.10.260.50">
    <property type="match status" value="1"/>
</dbReference>
<dbReference type="InterPro" id="IPR015424">
    <property type="entry name" value="PyrdxlP-dep_Trfase"/>
</dbReference>
<organism evidence="10 11">
    <name type="scientific">Alkalibacterium thalassium</name>
    <dbReference type="NCBI Taxonomy" id="426701"/>
    <lineage>
        <taxon>Bacteria</taxon>
        <taxon>Bacillati</taxon>
        <taxon>Bacillota</taxon>
        <taxon>Bacilli</taxon>
        <taxon>Lactobacillales</taxon>
        <taxon>Carnobacteriaceae</taxon>
        <taxon>Alkalibacterium</taxon>
    </lineage>
</organism>
<dbReference type="InterPro" id="IPR020578">
    <property type="entry name" value="Aminotrans_V_PyrdxlP_BS"/>
</dbReference>
<dbReference type="GO" id="GO:0051536">
    <property type="term" value="F:iron-sulfur cluster binding"/>
    <property type="evidence" value="ECO:0007669"/>
    <property type="project" value="UniProtKB-KW"/>
</dbReference>
<keyword evidence="4" id="KW-0663">Pyridoxal phosphate</keyword>
<dbReference type="FunFam" id="3.40.640.10:FF:000084">
    <property type="entry name" value="IscS-like cysteine desulfurase"/>
    <property type="match status" value="1"/>
</dbReference>
<evidence type="ECO:0000256" key="6">
    <source>
        <dbReference type="ARBA" id="ARBA00023014"/>
    </source>
</evidence>
<keyword evidence="8" id="KW-0175">Coiled coil</keyword>
<dbReference type="Gene3D" id="3.90.1150.10">
    <property type="entry name" value="Aspartate Aminotransferase, domain 1"/>
    <property type="match status" value="1"/>
</dbReference>